<dbReference type="Gene3D" id="3.40.50.620">
    <property type="entry name" value="HUPs"/>
    <property type="match status" value="1"/>
</dbReference>
<dbReference type="PANTHER" id="PTHR43169">
    <property type="entry name" value="EXSB FAMILY PROTEIN"/>
    <property type="match status" value="1"/>
</dbReference>
<dbReference type="InterPro" id="IPR014729">
    <property type="entry name" value="Rossmann-like_a/b/a_fold"/>
</dbReference>
<organism evidence="1 2">
    <name type="scientific">Motilibacter deserti</name>
    <dbReference type="NCBI Taxonomy" id="2714956"/>
    <lineage>
        <taxon>Bacteria</taxon>
        <taxon>Bacillati</taxon>
        <taxon>Actinomycetota</taxon>
        <taxon>Actinomycetes</taxon>
        <taxon>Motilibacterales</taxon>
        <taxon>Motilibacteraceae</taxon>
        <taxon>Motilibacter</taxon>
    </lineage>
</organism>
<dbReference type="InterPro" id="IPR052188">
    <property type="entry name" value="Ni-pincer_cofactor_biosynth"/>
</dbReference>
<keyword evidence="2" id="KW-1185">Reference proteome</keyword>
<dbReference type="Proteomes" id="UP000800981">
    <property type="component" value="Unassembled WGS sequence"/>
</dbReference>
<sequence length="195" mass="21599">MDVEGYRANAGDRCYFCKATLLDTVAPVARERAAEVLTGTNADDHRAGFRPGLRAAREHGAREPLAECGLTKDEVREVSRAWGLRTWDKPAAACLSSRIAYGLRITPHRLHRVEQAERSVRRLLAAEGVQTRDLRVRDLGTQVRVEVDGDVVPQVQAIPRLAETLQEAGFAEAVDVRAFVSGSMNAMLHDSARWR</sequence>
<proteinExistence type="predicted"/>
<evidence type="ECO:0000313" key="2">
    <source>
        <dbReference type="Proteomes" id="UP000800981"/>
    </source>
</evidence>
<dbReference type="SUPFAM" id="SSF52402">
    <property type="entry name" value="Adenine nucleotide alpha hydrolases-like"/>
    <property type="match status" value="1"/>
</dbReference>
<protein>
    <submittedName>
        <fullName evidence="1">Uncharacterized protein</fullName>
    </submittedName>
</protein>
<name>A0ABX0GQ48_9ACTN</name>
<gene>
    <name evidence="1" type="ORF">G9H71_03525</name>
</gene>
<dbReference type="PANTHER" id="PTHR43169:SF2">
    <property type="entry name" value="NAD_GMP SYNTHASE DOMAIN-CONTAINING PROTEIN"/>
    <property type="match status" value="1"/>
</dbReference>
<dbReference type="EMBL" id="JAANNP010000001">
    <property type="protein sequence ID" value="NHC12847.1"/>
    <property type="molecule type" value="Genomic_DNA"/>
</dbReference>
<comment type="caution">
    <text evidence="1">The sequence shown here is derived from an EMBL/GenBank/DDBJ whole genome shotgun (WGS) entry which is preliminary data.</text>
</comment>
<accession>A0ABX0GQ48</accession>
<evidence type="ECO:0000313" key="1">
    <source>
        <dbReference type="EMBL" id="NHC12847.1"/>
    </source>
</evidence>
<reference evidence="1 2" key="1">
    <citation type="submission" date="2020-03" db="EMBL/GenBank/DDBJ databases">
        <title>Two novel Motilibacter sp.</title>
        <authorList>
            <person name="Liu S."/>
        </authorList>
    </citation>
    <scope>NUCLEOTIDE SEQUENCE [LARGE SCALE GENOMIC DNA]</scope>
    <source>
        <strain evidence="1 2">E257</strain>
    </source>
</reference>